<comment type="caution">
    <text evidence="2">The sequence shown here is derived from an EMBL/GenBank/DDBJ whole genome shotgun (WGS) entry which is preliminary data.</text>
</comment>
<dbReference type="Proteomes" id="UP000784294">
    <property type="component" value="Unassembled WGS sequence"/>
</dbReference>
<protein>
    <submittedName>
        <fullName evidence="2">Uncharacterized protein</fullName>
    </submittedName>
</protein>
<proteinExistence type="predicted"/>
<accession>A0A3S5B1K6</accession>
<organism evidence="2 3">
    <name type="scientific">Protopolystoma xenopodis</name>
    <dbReference type="NCBI Taxonomy" id="117903"/>
    <lineage>
        <taxon>Eukaryota</taxon>
        <taxon>Metazoa</taxon>
        <taxon>Spiralia</taxon>
        <taxon>Lophotrochozoa</taxon>
        <taxon>Platyhelminthes</taxon>
        <taxon>Monogenea</taxon>
        <taxon>Polyopisthocotylea</taxon>
        <taxon>Polystomatidea</taxon>
        <taxon>Polystomatidae</taxon>
        <taxon>Protopolystoma</taxon>
    </lineage>
</organism>
<evidence type="ECO:0000313" key="2">
    <source>
        <dbReference type="EMBL" id="VEL34036.1"/>
    </source>
</evidence>
<sequence length="90" mass="9811">MDRQSSRHLVGLEPPADAGSGRTDETGRAGKRGTVATGNHFFRVASRRAGQPTADRRREQLHFVPSATRQSMQLSRCAENPTSVGVHDAR</sequence>
<dbReference type="AlphaFoldDB" id="A0A3S5B1K6"/>
<dbReference type="EMBL" id="CAAALY010246869">
    <property type="protein sequence ID" value="VEL34036.1"/>
    <property type="molecule type" value="Genomic_DNA"/>
</dbReference>
<gene>
    <name evidence="2" type="ORF">PXEA_LOCUS27476</name>
</gene>
<evidence type="ECO:0000313" key="3">
    <source>
        <dbReference type="Proteomes" id="UP000784294"/>
    </source>
</evidence>
<keyword evidence="3" id="KW-1185">Reference proteome</keyword>
<name>A0A3S5B1K6_9PLAT</name>
<evidence type="ECO:0000256" key="1">
    <source>
        <dbReference type="SAM" id="MobiDB-lite"/>
    </source>
</evidence>
<feature type="region of interest" description="Disordered" evidence="1">
    <location>
        <begin position="1"/>
        <end position="90"/>
    </location>
</feature>
<reference evidence="2" key="1">
    <citation type="submission" date="2018-11" db="EMBL/GenBank/DDBJ databases">
        <authorList>
            <consortium name="Pathogen Informatics"/>
        </authorList>
    </citation>
    <scope>NUCLEOTIDE SEQUENCE</scope>
</reference>